<evidence type="ECO:0000259" key="1">
    <source>
        <dbReference type="Pfam" id="PF09994"/>
    </source>
</evidence>
<name>A0A7C8M7F7_9PLEO</name>
<dbReference type="PANTHER" id="PTHR33840:SF16">
    <property type="entry name" value="DUF2235 DOMAIN-CONTAINING PROTEIN"/>
    <property type="match status" value="1"/>
</dbReference>
<evidence type="ECO:0000313" key="2">
    <source>
        <dbReference type="EMBL" id="KAF2869515.1"/>
    </source>
</evidence>
<dbReference type="Proteomes" id="UP000481861">
    <property type="component" value="Unassembled WGS sequence"/>
</dbReference>
<organism evidence="2 3">
    <name type="scientific">Massariosphaeria phaeospora</name>
    <dbReference type="NCBI Taxonomy" id="100035"/>
    <lineage>
        <taxon>Eukaryota</taxon>
        <taxon>Fungi</taxon>
        <taxon>Dikarya</taxon>
        <taxon>Ascomycota</taxon>
        <taxon>Pezizomycotina</taxon>
        <taxon>Dothideomycetes</taxon>
        <taxon>Pleosporomycetidae</taxon>
        <taxon>Pleosporales</taxon>
        <taxon>Pleosporales incertae sedis</taxon>
        <taxon>Massariosphaeria</taxon>
    </lineage>
</organism>
<gene>
    <name evidence="2" type="ORF">BDV95DRAFT_547933</name>
</gene>
<dbReference type="EMBL" id="JAADJZ010000016">
    <property type="protein sequence ID" value="KAF2869515.1"/>
    <property type="molecule type" value="Genomic_DNA"/>
</dbReference>
<feature type="domain" description="T6SS Phospholipase effector Tle1-like catalytic" evidence="1">
    <location>
        <begin position="9"/>
        <end position="329"/>
    </location>
</feature>
<reference evidence="2 3" key="1">
    <citation type="submission" date="2020-01" db="EMBL/GenBank/DDBJ databases">
        <authorList>
            <consortium name="DOE Joint Genome Institute"/>
            <person name="Haridas S."/>
            <person name="Albert R."/>
            <person name="Binder M."/>
            <person name="Bloem J."/>
            <person name="Labutti K."/>
            <person name="Salamov A."/>
            <person name="Andreopoulos B."/>
            <person name="Baker S.E."/>
            <person name="Barry K."/>
            <person name="Bills G."/>
            <person name="Bluhm B.H."/>
            <person name="Cannon C."/>
            <person name="Castanera R."/>
            <person name="Culley D.E."/>
            <person name="Daum C."/>
            <person name="Ezra D."/>
            <person name="Gonzalez J.B."/>
            <person name="Henrissat B."/>
            <person name="Kuo A."/>
            <person name="Liang C."/>
            <person name="Lipzen A."/>
            <person name="Lutzoni F."/>
            <person name="Magnuson J."/>
            <person name="Mondo S."/>
            <person name="Nolan M."/>
            <person name="Ohm R."/>
            <person name="Pangilinan J."/>
            <person name="Park H.-J.H."/>
            <person name="Ramirez L."/>
            <person name="Alfaro M."/>
            <person name="Sun H."/>
            <person name="Tritt A."/>
            <person name="Yoshinaga Y."/>
            <person name="Zwiers L.-H.L."/>
            <person name="Turgeon B.G."/>
            <person name="Goodwin S.B."/>
            <person name="Spatafora J.W."/>
            <person name="Crous P.W."/>
            <person name="Grigoriev I.V."/>
        </authorList>
    </citation>
    <scope>NUCLEOTIDE SEQUENCE [LARGE SCALE GENOMIC DNA]</scope>
    <source>
        <strain evidence="2 3">CBS 611.86</strain>
    </source>
</reference>
<dbReference type="OrthoDB" id="3057168at2759"/>
<proteinExistence type="predicted"/>
<keyword evidence="3" id="KW-1185">Reference proteome</keyword>
<dbReference type="PANTHER" id="PTHR33840">
    <property type="match status" value="1"/>
</dbReference>
<dbReference type="InterPro" id="IPR018712">
    <property type="entry name" value="Tle1-like_cat"/>
</dbReference>
<evidence type="ECO:0000313" key="3">
    <source>
        <dbReference type="Proteomes" id="UP000481861"/>
    </source>
</evidence>
<sequence length="575" mass="65393">MADDKPWGRRLIVCCDGTWQSSVGSKENVPSNVTKLCRVIARMGNDKNDPAKKWHQIIYYDGGVGTGNITGFEAKRQGGTGAGLAENVIEAYNFIVMNYEPGDEICCFGFSRGAYTARAVAGLVTDIGVIKPIDMQLFPQVYRAYMSNREGKPFRETQAWKDFIDGKLSKKGHEMKQQGLEWGEKEEALGWDIRPHPDVAIDEDSRRVKVVGVWDTVGSLGVPDFAVFDNAEHRVQHGFHNVKLNEYIEHAYHALALDERRKAFRPTLWYIPKDLPAQLAKRGKQPPELKQVWFPGVHINCGGGSDDTIQDMKGDLEHLSTATFTWMLQCISPHITIDSSAFLQYLTQYSHWRSKIRYACTYHHDGWLDWGKKQLPSIPYLNPANNGLTDPRRDPPHAHPAFDYGWGTGPVVQSYAGMYVLAGALERVPGHCQAEMWDPKAGEYVLDDINEYGATNEYIHPICAFRELVRGPEQGGVLRGFERRFEGGRYWWYHKSDEREHMRPLPEWVVLRHEGEGVGVGVGLNLNFERVWYGRCERTGRVEEAMQREGVEDWLADLDKRVDFGVGEKEGWVYP</sequence>
<protein>
    <recommendedName>
        <fullName evidence="1">T6SS Phospholipase effector Tle1-like catalytic domain-containing protein</fullName>
    </recommendedName>
</protein>
<dbReference type="Pfam" id="PF09994">
    <property type="entry name" value="T6SS_Tle1-like_cat"/>
    <property type="match status" value="1"/>
</dbReference>
<comment type="caution">
    <text evidence="2">The sequence shown here is derived from an EMBL/GenBank/DDBJ whole genome shotgun (WGS) entry which is preliminary data.</text>
</comment>
<dbReference type="AlphaFoldDB" id="A0A7C8M7F7"/>
<accession>A0A7C8M7F7</accession>